<dbReference type="CDD" id="cd00082">
    <property type="entry name" value="HisKA"/>
    <property type="match status" value="1"/>
</dbReference>
<dbReference type="InterPro" id="IPR035965">
    <property type="entry name" value="PAS-like_dom_sf"/>
</dbReference>
<dbReference type="SMART" id="SM00388">
    <property type="entry name" value="HisKA"/>
    <property type="match status" value="1"/>
</dbReference>
<keyword evidence="5" id="KW-0418">Kinase</keyword>
<gene>
    <name evidence="10" type="ORF">EP073_09615</name>
</gene>
<name>A0A3R5UZM9_9BACT</name>
<evidence type="ECO:0000313" key="10">
    <source>
        <dbReference type="EMBL" id="QAR33648.1"/>
    </source>
</evidence>
<dbReference type="PANTHER" id="PTHR43304:SF1">
    <property type="entry name" value="PAC DOMAIN-CONTAINING PROTEIN"/>
    <property type="match status" value="1"/>
</dbReference>
<dbReference type="InterPro" id="IPR000700">
    <property type="entry name" value="PAS-assoc_C"/>
</dbReference>
<dbReference type="CDD" id="cd00130">
    <property type="entry name" value="PAS"/>
    <property type="match status" value="2"/>
</dbReference>
<evidence type="ECO:0000256" key="3">
    <source>
        <dbReference type="ARBA" id="ARBA00022553"/>
    </source>
</evidence>
<proteinExistence type="predicted"/>
<keyword evidence="6" id="KW-0175">Coiled coil</keyword>
<dbReference type="InterPro" id="IPR036890">
    <property type="entry name" value="HATPase_C_sf"/>
</dbReference>
<dbReference type="PROSITE" id="PS50112">
    <property type="entry name" value="PAS"/>
    <property type="match status" value="1"/>
</dbReference>
<dbReference type="PANTHER" id="PTHR43304">
    <property type="entry name" value="PHYTOCHROME-LIKE PROTEIN CPH1"/>
    <property type="match status" value="1"/>
</dbReference>
<evidence type="ECO:0000259" key="8">
    <source>
        <dbReference type="PROSITE" id="PS50112"/>
    </source>
</evidence>
<dbReference type="PRINTS" id="PR00344">
    <property type="entry name" value="BCTRLSENSOR"/>
</dbReference>
<dbReference type="SUPFAM" id="SSF55874">
    <property type="entry name" value="ATPase domain of HSP90 chaperone/DNA topoisomerase II/histidine kinase"/>
    <property type="match status" value="1"/>
</dbReference>
<dbReference type="InterPro" id="IPR052162">
    <property type="entry name" value="Sensor_kinase/Photoreceptor"/>
</dbReference>
<evidence type="ECO:0000259" key="9">
    <source>
        <dbReference type="PROSITE" id="PS50113"/>
    </source>
</evidence>
<sequence>MNSMKFETDPAYFLDSIYNGACILDDELTVLFWNKWLEAHTSLFREQVTGKKITDLFPEINVKQLKRKIRSMKALRSHTYYDAGTDGWLFKIKSAKFTNSLFEYMKQNVVISPFDKDLNYALVMIYDQTRLFETQKKLEESESFQRAVFGRSASGIVILNTDKSILTTNESFRKMAGSDEDELKGMDFERFLSPDHTELCRECFGKLYSGQADSVTEDVKIQMPGGRKFWSRIAVSVIFDQEGKPEYIVCVMDDITERRNFLDELEKKSEYVQKILDFQSNIIIVTDGEFLLNCNKSFLDFFQAKSLDEFKSKKKELSDYFMKEQGLITGEDEQGWLEEVFQNFRMGVDSKLKMRDPFGAVRTFQVTFRVLPMTAGEYIVSLSDITDLENYHKILRDANRILEIIVNERTEELRKTNRMLESSRQQLEQAQQIARIGSWEWSGADRKLSCSDELYRIFGVDKTEVILSDKHFFEMVAQEDVQLLRTMVSEDTIARGSFDEYIHINRIDGERRILRVQSRIRTDAAGYINILGTAHDITEIKRTETALRQNEQLLSFIFDFASFGICLVDQEGSFIRFNRKFSQLLSIPEAALKQQNFFGLFPEADREKAHHTTEWKHELENGKTLDLLVTAGAVKMLEEEDKLHFIYSIADITEKNRIEKIHREQEQMLIQQSKLAALGEMIGAIAHQWKQPLNSASLYVQLIEDDYDFNELTKEKLSEYVIEIMNQLNFMAHTVEDFRTFFTPSKSLGEFSVRRALDDVVALMKSSLEKHKIKVSVVTEGNEPDSIVLFGYASEFKQVMVNLLSNARDAIDAKRLSMPPLERKTVGNIDVIITETDTEVIVETKDDGGGIPEDALKRIFESYFTTKGDEGTGIGLYMSRMIIENRMKGTIAASNSGKGAVFTMRFPREFL</sequence>
<feature type="domain" description="PAC" evidence="9">
    <location>
        <begin position="498"/>
        <end position="549"/>
    </location>
</feature>
<dbReference type="EMBL" id="CP035108">
    <property type="protein sequence ID" value="QAR33648.1"/>
    <property type="molecule type" value="Genomic_DNA"/>
</dbReference>
<dbReference type="CDD" id="cd00075">
    <property type="entry name" value="HATPase"/>
    <property type="match status" value="1"/>
</dbReference>
<dbReference type="GO" id="GO:0000155">
    <property type="term" value="F:phosphorelay sensor kinase activity"/>
    <property type="evidence" value="ECO:0007669"/>
    <property type="project" value="InterPro"/>
</dbReference>
<feature type="coiled-coil region" evidence="6">
    <location>
        <begin position="406"/>
        <end position="433"/>
    </location>
</feature>
<protein>
    <recommendedName>
        <fullName evidence="2">histidine kinase</fullName>
        <ecNumber evidence="2">2.7.13.3</ecNumber>
    </recommendedName>
</protein>
<dbReference type="InterPro" id="IPR001610">
    <property type="entry name" value="PAC"/>
</dbReference>
<feature type="domain" description="PAS" evidence="8">
    <location>
        <begin position="141"/>
        <end position="211"/>
    </location>
</feature>
<dbReference type="InterPro" id="IPR036097">
    <property type="entry name" value="HisK_dim/P_sf"/>
</dbReference>
<dbReference type="SMART" id="SM00387">
    <property type="entry name" value="HATPase_c"/>
    <property type="match status" value="1"/>
</dbReference>
<evidence type="ECO:0000256" key="5">
    <source>
        <dbReference type="ARBA" id="ARBA00022777"/>
    </source>
</evidence>
<dbReference type="SUPFAM" id="SSF47384">
    <property type="entry name" value="Homodimeric domain of signal transducing histidine kinase"/>
    <property type="match status" value="1"/>
</dbReference>
<dbReference type="EC" id="2.7.13.3" evidence="2"/>
<evidence type="ECO:0000256" key="6">
    <source>
        <dbReference type="SAM" id="Coils"/>
    </source>
</evidence>
<dbReference type="PROSITE" id="PS50109">
    <property type="entry name" value="HIS_KIN"/>
    <property type="match status" value="1"/>
</dbReference>
<dbReference type="Pfam" id="PF00512">
    <property type="entry name" value="HisKA"/>
    <property type="match status" value="1"/>
</dbReference>
<dbReference type="Gene3D" id="3.30.450.20">
    <property type="entry name" value="PAS domain"/>
    <property type="match status" value="4"/>
</dbReference>
<dbReference type="Gene3D" id="3.30.565.10">
    <property type="entry name" value="Histidine kinase-like ATPase, C-terminal domain"/>
    <property type="match status" value="1"/>
</dbReference>
<reference evidence="10 11" key="1">
    <citation type="submission" date="2019-01" db="EMBL/GenBank/DDBJ databases">
        <title>Geovibrio thiophilus DSM 11263, complete genome.</title>
        <authorList>
            <person name="Spring S."/>
            <person name="Bunk B."/>
            <person name="Sproer C."/>
        </authorList>
    </citation>
    <scope>NUCLEOTIDE SEQUENCE [LARGE SCALE GENOMIC DNA]</scope>
    <source>
        <strain evidence="10 11">DSM 11263</strain>
    </source>
</reference>
<dbReference type="InterPro" id="IPR000014">
    <property type="entry name" value="PAS"/>
</dbReference>
<feature type="domain" description="Histidine kinase" evidence="7">
    <location>
        <begin position="684"/>
        <end position="910"/>
    </location>
</feature>
<keyword evidence="11" id="KW-1185">Reference proteome</keyword>
<comment type="catalytic activity">
    <reaction evidence="1">
        <text>ATP + protein L-histidine = ADP + protein N-phospho-L-histidine.</text>
        <dbReference type="EC" id="2.7.13.3"/>
    </reaction>
</comment>
<evidence type="ECO:0000256" key="2">
    <source>
        <dbReference type="ARBA" id="ARBA00012438"/>
    </source>
</evidence>
<dbReference type="Pfam" id="PF02518">
    <property type="entry name" value="HATPase_c"/>
    <property type="match status" value="1"/>
</dbReference>
<evidence type="ECO:0000259" key="7">
    <source>
        <dbReference type="PROSITE" id="PS50109"/>
    </source>
</evidence>
<dbReference type="InterPro" id="IPR003594">
    <property type="entry name" value="HATPase_dom"/>
</dbReference>
<keyword evidence="3" id="KW-0597">Phosphoprotein</keyword>
<dbReference type="PROSITE" id="PS50113">
    <property type="entry name" value="PAC"/>
    <property type="match status" value="2"/>
</dbReference>
<dbReference type="AlphaFoldDB" id="A0A3R5UZM9"/>
<dbReference type="Gene3D" id="1.10.287.130">
    <property type="match status" value="1"/>
</dbReference>
<keyword evidence="4" id="KW-0808">Transferase</keyword>
<dbReference type="SMART" id="SM00091">
    <property type="entry name" value="PAS"/>
    <property type="match status" value="4"/>
</dbReference>
<dbReference type="SUPFAM" id="SSF55785">
    <property type="entry name" value="PYP-like sensor domain (PAS domain)"/>
    <property type="match status" value="4"/>
</dbReference>
<feature type="domain" description="PAC" evidence="9">
    <location>
        <begin position="215"/>
        <end position="267"/>
    </location>
</feature>
<dbReference type="Proteomes" id="UP000287502">
    <property type="component" value="Chromosome"/>
</dbReference>
<evidence type="ECO:0000313" key="11">
    <source>
        <dbReference type="Proteomes" id="UP000287502"/>
    </source>
</evidence>
<dbReference type="NCBIfam" id="TIGR00229">
    <property type="entry name" value="sensory_box"/>
    <property type="match status" value="3"/>
</dbReference>
<dbReference type="OrthoDB" id="9815750at2"/>
<organism evidence="10 11">
    <name type="scientific">Geovibrio thiophilus</name>
    <dbReference type="NCBI Taxonomy" id="139438"/>
    <lineage>
        <taxon>Bacteria</taxon>
        <taxon>Pseudomonadati</taxon>
        <taxon>Deferribacterota</taxon>
        <taxon>Deferribacteres</taxon>
        <taxon>Deferribacterales</taxon>
        <taxon>Geovibrionaceae</taxon>
        <taxon>Geovibrio</taxon>
    </lineage>
</organism>
<dbReference type="KEGG" id="gtl:EP073_09615"/>
<dbReference type="InterPro" id="IPR003661">
    <property type="entry name" value="HisK_dim/P_dom"/>
</dbReference>
<dbReference type="InterPro" id="IPR004358">
    <property type="entry name" value="Sig_transdc_His_kin-like_C"/>
</dbReference>
<accession>A0A3R5UZM9</accession>
<dbReference type="Pfam" id="PF13426">
    <property type="entry name" value="PAS_9"/>
    <property type="match status" value="4"/>
</dbReference>
<evidence type="ECO:0000256" key="1">
    <source>
        <dbReference type="ARBA" id="ARBA00000085"/>
    </source>
</evidence>
<evidence type="ECO:0000256" key="4">
    <source>
        <dbReference type="ARBA" id="ARBA00022679"/>
    </source>
</evidence>
<dbReference type="InterPro" id="IPR005467">
    <property type="entry name" value="His_kinase_dom"/>
</dbReference>
<dbReference type="Pfam" id="PF13188">
    <property type="entry name" value="PAS_8"/>
    <property type="match status" value="1"/>
</dbReference>
<dbReference type="SMART" id="SM00086">
    <property type="entry name" value="PAC"/>
    <property type="match status" value="3"/>
</dbReference>